<dbReference type="GO" id="GO:0071555">
    <property type="term" value="P:cell wall organization"/>
    <property type="evidence" value="ECO:0007669"/>
    <property type="project" value="UniProtKB-KW"/>
</dbReference>
<dbReference type="EC" id="4.2.2.23" evidence="5"/>
<evidence type="ECO:0000256" key="5">
    <source>
        <dbReference type="ARBA" id="ARBA00012437"/>
    </source>
</evidence>
<dbReference type="AlphaFoldDB" id="A0AAD4F5X1"/>
<evidence type="ECO:0000313" key="18">
    <source>
        <dbReference type="Proteomes" id="UP001197093"/>
    </source>
</evidence>
<dbReference type="GO" id="GO:0005576">
    <property type="term" value="C:extracellular region"/>
    <property type="evidence" value="ECO:0007669"/>
    <property type="project" value="UniProtKB-SubCell"/>
</dbReference>
<evidence type="ECO:0000259" key="13">
    <source>
        <dbReference type="Pfam" id="PF07732"/>
    </source>
</evidence>
<comment type="subcellular location">
    <subcellularLocation>
        <location evidence="2">Secreted</location>
    </subcellularLocation>
</comment>
<name>A0AAD4F5X1_9PEZI</name>
<dbReference type="InterPro" id="IPR013784">
    <property type="entry name" value="Carb-bd-like_fold"/>
</dbReference>
<keyword evidence="11" id="KW-0961">Cell wall biogenesis/degradation</keyword>
<dbReference type="EMBL" id="JAHCVI010000001">
    <property type="protein sequence ID" value="KAG7291353.1"/>
    <property type="molecule type" value="Genomic_DNA"/>
</dbReference>
<keyword evidence="6" id="KW-0964">Secreted</keyword>
<evidence type="ECO:0000256" key="9">
    <source>
        <dbReference type="ARBA" id="ARBA00023239"/>
    </source>
</evidence>
<dbReference type="InterPro" id="IPR014718">
    <property type="entry name" value="GH-type_carb-bd"/>
</dbReference>
<keyword evidence="18" id="KW-1185">Reference proteome</keyword>
<evidence type="ECO:0000256" key="1">
    <source>
        <dbReference type="ARBA" id="ARBA00001324"/>
    </source>
</evidence>
<dbReference type="InterPro" id="IPR029413">
    <property type="entry name" value="RG-lyase_II"/>
</dbReference>
<comment type="similarity">
    <text evidence="4">Belongs to the multicopper oxidase family.</text>
</comment>
<organism evidence="17 18">
    <name type="scientific">Staphylotrichum longicolle</name>
    <dbReference type="NCBI Taxonomy" id="669026"/>
    <lineage>
        <taxon>Eukaryota</taxon>
        <taxon>Fungi</taxon>
        <taxon>Dikarya</taxon>
        <taxon>Ascomycota</taxon>
        <taxon>Pezizomycotina</taxon>
        <taxon>Sordariomycetes</taxon>
        <taxon>Sordariomycetidae</taxon>
        <taxon>Sordariales</taxon>
        <taxon>Chaetomiaceae</taxon>
        <taxon>Staphylotrichum</taxon>
    </lineage>
</organism>
<gene>
    <name evidence="17" type="ORF">NEMBOFW57_001368</name>
</gene>
<dbReference type="Pfam" id="PF09284">
    <property type="entry name" value="RhgB_N"/>
    <property type="match status" value="1"/>
</dbReference>
<dbReference type="GO" id="GO:0005507">
    <property type="term" value="F:copper ion binding"/>
    <property type="evidence" value="ECO:0007669"/>
    <property type="project" value="InterPro"/>
</dbReference>
<dbReference type="CDD" id="cd10317">
    <property type="entry name" value="RGL4_C"/>
    <property type="match status" value="1"/>
</dbReference>
<keyword evidence="7" id="KW-0732">Signal</keyword>
<dbReference type="Gene3D" id="2.60.40.1120">
    <property type="entry name" value="Carboxypeptidase-like, regulatory domain"/>
    <property type="match status" value="1"/>
</dbReference>
<feature type="domain" description="Rhamnogalacturonan lyase" evidence="16">
    <location>
        <begin position="592"/>
        <end position="664"/>
    </location>
</feature>
<evidence type="ECO:0000256" key="10">
    <source>
        <dbReference type="ARBA" id="ARBA00023277"/>
    </source>
</evidence>
<dbReference type="Pfam" id="PF14683">
    <property type="entry name" value="CBM-like"/>
    <property type="match status" value="1"/>
</dbReference>
<dbReference type="SUPFAM" id="SSF49452">
    <property type="entry name" value="Starch-binding domain-like"/>
    <property type="match status" value="1"/>
</dbReference>
<keyword evidence="8" id="KW-1015">Disulfide bond</keyword>
<dbReference type="PANTHER" id="PTHR36574">
    <property type="entry name" value="RHAMNOGALACTURONATE LYASE-RELATED"/>
    <property type="match status" value="1"/>
</dbReference>
<feature type="domain" description="Rhamnogalacturonan lyase" evidence="15">
    <location>
        <begin position="677"/>
        <end position="752"/>
    </location>
</feature>
<dbReference type="CDD" id="cd10316">
    <property type="entry name" value="RGL4_M"/>
    <property type="match status" value="1"/>
</dbReference>
<evidence type="ECO:0000256" key="8">
    <source>
        <dbReference type="ARBA" id="ARBA00023157"/>
    </source>
</evidence>
<keyword evidence="9" id="KW-0456">Lyase</keyword>
<evidence type="ECO:0000259" key="14">
    <source>
        <dbReference type="Pfam" id="PF09284"/>
    </source>
</evidence>
<evidence type="ECO:0000256" key="11">
    <source>
        <dbReference type="ARBA" id="ARBA00023316"/>
    </source>
</evidence>
<dbReference type="InterPro" id="IPR008972">
    <property type="entry name" value="Cupredoxin"/>
</dbReference>
<dbReference type="PANTHER" id="PTHR36574:SF1">
    <property type="entry name" value="RHAMNOGALACTURONATE LYASE-RELATED"/>
    <property type="match status" value="1"/>
</dbReference>
<dbReference type="InterPro" id="IPR008979">
    <property type="entry name" value="Galactose-bd-like_sf"/>
</dbReference>
<dbReference type="SUPFAM" id="SSF49503">
    <property type="entry name" value="Cupredoxins"/>
    <property type="match status" value="2"/>
</dbReference>
<dbReference type="InterPro" id="IPR016590">
    <property type="entry name" value="Rhamnogalacturonase_B"/>
</dbReference>
<evidence type="ECO:0000313" key="17">
    <source>
        <dbReference type="EMBL" id="KAG7291353.1"/>
    </source>
</evidence>
<proteinExistence type="inferred from homology"/>
<sequence length="820" mass="89736">MGGTSASVCAIFKGLAAPANGPKLVARKDWESPAYTWLYQFPLPIPPVKTPVMTITNPVTGGPIDYYEVYINQFTQQVYPNKGDAVLVGYDGISPGPTFIIQRGRETVVRFINNATLASSVHLHGSYSRAPWDGWAEDVTAPGEFKDYYYPNSQSARFLWYHDHAIEHTAENAYFGQAGGYIIHDPAEDALNLPSGYGQFDIPLILTSKQYKNDGTLFSPASEEDSLFGDIIHVNGQPWPYFNVQPRKYRLRFLDASVSRTFLLYFQRQSGSTAKIPFQVIASDSGLLASPATTSQLYISMGERYEVVFDFAPFAGQNILLRNTEDVGEDDDYLHTNKHEMMAAFDVTALPDLGYSETSSNGDITSLQYNGVQYQGTSKMSAINSGLGSSQVTGETINGFVKITVVAKSLPLTHYYVARPDDPTIYMATYITGEIDPGELRWLARMRRSAVPNGWHGDVAVLDGCTAFEGKDTFKCPNGQTRCKMYTSDRFIDDQVHGVTGNNVGVWMIMPGVAYETSSGGPFMRDINSQSGDDQELYWYMNSGHVRTEPWRFGLMGPYAMRFTTGSKPGPDLDTSFFETLSIQGYVPSSRRGVVAGTATGVAQGFQTVLHWYNNAAQYWTIAGPGGQYTSPRMKPGTYTMKMYRNEFPVAQDSVTVAAGSTTTKNIASTEANPPVIWRIGSFDGQPFELKNGEKIERMHPSDVRMGSWGGSYTVGKSSARDFPMALFAKQGGTATVTFSLAADQAAAATKLIDSRGVTRGAYRGYGEVYTWKVPAGALREGTNTLTIGVYGSGDANFLSANYVVDAVELQGPSGADSPK</sequence>
<dbReference type="GO" id="GO:0030246">
    <property type="term" value="F:carbohydrate binding"/>
    <property type="evidence" value="ECO:0007669"/>
    <property type="project" value="InterPro"/>
</dbReference>
<dbReference type="InterPro" id="IPR029411">
    <property type="entry name" value="RG-lyase_III"/>
</dbReference>
<comment type="caution">
    <text evidence="17">The sequence shown here is derived from an EMBL/GenBank/DDBJ whole genome shotgun (WGS) entry which is preliminary data.</text>
</comment>
<reference evidence="17" key="1">
    <citation type="submission" date="2023-02" db="EMBL/GenBank/DDBJ databases">
        <authorList>
            <person name="Palmer J.M."/>
        </authorList>
    </citation>
    <scope>NUCLEOTIDE SEQUENCE</scope>
    <source>
        <strain evidence="17">FW57</strain>
    </source>
</reference>
<dbReference type="GO" id="GO:0102210">
    <property type="term" value="F:rhamnogalacturonan endolyase activity"/>
    <property type="evidence" value="ECO:0007669"/>
    <property type="project" value="UniProtKB-EC"/>
</dbReference>
<evidence type="ECO:0000256" key="3">
    <source>
        <dbReference type="ARBA" id="ARBA00010418"/>
    </source>
</evidence>
<dbReference type="SUPFAM" id="SSF49785">
    <property type="entry name" value="Galactose-binding domain-like"/>
    <property type="match status" value="1"/>
</dbReference>
<comment type="similarity">
    <text evidence="3">Belongs to the polysaccharide lyase 4 family.</text>
</comment>
<keyword evidence="10" id="KW-0119">Carbohydrate metabolism</keyword>
<evidence type="ECO:0000256" key="7">
    <source>
        <dbReference type="ARBA" id="ARBA00022729"/>
    </source>
</evidence>
<dbReference type="Proteomes" id="UP001197093">
    <property type="component" value="Unassembled WGS sequence"/>
</dbReference>
<evidence type="ECO:0000259" key="15">
    <source>
        <dbReference type="Pfam" id="PF14683"/>
    </source>
</evidence>
<dbReference type="InterPro" id="IPR015364">
    <property type="entry name" value="RhgB_N"/>
</dbReference>
<evidence type="ECO:0000256" key="2">
    <source>
        <dbReference type="ARBA" id="ARBA00004613"/>
    </source>
</evidence>
<evidence type="ECO:0000259" key="16">
    <source>
        <dbReference type="Pfam" id="PF14686"/>
    </source>
</evidence>
<evidence type="ECO:0000256" key="12">
    <source>
        <dbReference type="ARBA" id="ARBA00023326"/>
    </source>
</evidence>
<feature type="domain" description="Rhamnogalacturonase B N-terminal" evidence="14">
    <location>
        <begin position="352"/>
        <end position="585"/>
    </location>
</feature>
<protein>
    <recommendedName>
        <fullName evidence="5">rhamnogalacturonan endolyase</fullName>
        <ecNumber evidence="5">4.2.2.23</ecNumber>
    </recommendedName>
</protein>
<feature type="domain" description="Plastocyanin-like" evidence="13">
    <location>
        <begin position="77"/>
        <end position="187"/>
    </location>
</feature>
<evidence type="ECO:0000256" key="6">
    <source>
        <dbReference type="ARBA" id="ARBA00022525"/>
    </source>
</evidence>
<dbReference type="Pfam" id="PF07732">
    <property type="entry name" value="Cu-oxidase_3"/>
    <property type="match status" value="1"/>
</dbReference>
<accession>A0AAD4F5X1</accession>
<dbReference type="GO" id="GO:0045490">
    <property type="term" value="P:pectin catabolic process"/>
    <property type="evidence" value="ECO:0007669"/>
    <property type="project" value="TreeGrafter"/>
</dbReference>
<dbReference type="CDD" id="cd10320">
    <property type="entry name" value="RGL4_N"/>
    <property type="match status" value="1"/>
</dbReference>
<dbReference type="InterPro" id="IPR011707">
    <property type="entry name" value="Cu-oxidase-like_N"/>
</dbReference>
<dbReference type="InterPro" id="IPR011013">
    <property type="entry name" value="Gal_mutarotase_sf_dom"/>
</dbReference>
<comment type="catalytic activity">
    <reaction evidence="1">
        <text>Endotype eliminative cleavage of L-alpha-rhamnopyranosyl-(1-&gt;4)-alpha-D-galactopyranosyluronic acid bonds of rhamnogalacturonan I domains in ramified hairy regions of pectin leaving L-rhamnopyranose at the reducing end and 4-deoxy-4,5-unsaturated D-galactopyranosyluronic acid at the non-reducing end.</text>
        <dbReference type="EC" id="4.2.2.23"/>
    </reaction>
</comment>
<dbReference type="Gene3D" id="2.70.98.10">
    <property type="match status" value="1"/>
</dbReference>
<keyword evidence="12" id="KW-0624">Polysaccharide degradation</keyword>
<dbReference type="Pfam" id="PF14686">
    <property type="entry name" value="fn3_3"/>
    <property type="match status" value="1"/>
</dbReference>
<dbReference type="Gene3D" id="2.60.120.260">
    <property type="entry name" value="Galactose-binding domain-like"/>
    <property type="match status" value="2"/>
</dbReference>
<evidence type="ECO:0000256" key="4">
    <source>
        <dbReference type="ARBA" id="ARBA00010609"/>
    </source>
</evidence>
<dbReference type="SUPFAM" id="SSF74650">
    <property type="entry name" value="Galactose mutarotase-like"/>
    <property type="match status" value="1"/>
</dbReference>
<dbReference type="Gene3D" id="2.60.40.420">
    <property type="entry name" value="Cupredoxins - blue copper proteins"/>
    <property type="match status" value="2"/>
</dbReference>